<dbReference type="InterPro" id="IPR025525">
    <property type="entry name" value="hAT-like_transposase_RNase-H"/>
</dbReference>
<keyword evidence="5" id="KW-0862">Zinc</keyword>
<dbReference type="Proteomes" id="UP001324115">
    <property type="component" value="Unassembled WGS sequence"/>
</dbReference>
<evidence type="ECO:0000313" key="14">
    <source>
        <dbReference type="Proteomes" id="UP001324115"/>
    </source>
</evidence>
<feature type="compositionally biased region" description="Basic residues" evidence="11">
    <location>
        <begin position="15"/>
        <end position="32"/>
    </location>
</feature>
<dbReference type="SUPFAM" id="SSF53098">
    <property type="entry name" value="Ribonuclease H-like"/>
    <property type="match status" value="1"/>
</dbReference>
<evidence type="ECO:0000256" key="9">
    <source>
        <dbReference type="ARBA" id="ARBA00023242"/>
    </source>
</evidence>
<evidence type="ECO:0000256" key="6">
    <source>
        <dbReference type="ARBA" id="ARBA00023015"/>
    </source>
</evidence>
<keyword evidence="8" id="KW-0804">Transcription</keyword>
<dbReference type="Pfam" id="PF14372">
    <property type="entry name" value="hAT-like_RNase-H"/>
    <property type="match status" value="1"/>
</dbReference>
<keyword evidence="3" id="KW-0479">Metal-binding</keyword>
<protein>
    <recommendedName>
        <fullName evidence="12">BED-type domain-containing protein</fullName>
    </recommendedName>
</protein>
<feature type="compositionally biased region" description="Low complexity" evidence="11">
    <location>
        <begin position="447"/>
        <end position="460"/>
    </location>
</feature>
<dbReference type="PROSITE" id="PS50808">
    <property type="entry name" value="ZF_BED"/>
    <property type="match status" value="1"/>
</dbReference>
<feature type="region of interest" description="Disordered" evidence="11">
    <location>
        <begin position="447"/>
        <end position="483"/>
    </location>
</feature>
<proteinExistence type="predicted"/>
<keyword evidence="14" id="KW-1185">Reference proteome</keyword>
<dbReference type="GO" id="GO:0008270">
    <property type="term" value="F:zinc ion binding"/>
    <property type="evidence" value="ECO:0007669"/>
    <property type="project" value="UniProtKB-KW"/>
</dbReference>
<dbReference type="PANTHER" id="PTHR46481">
    <property type="entry name" value="ZINC FINGER BED DOMAIN-CONTAINING PROTEIN 4"/>
    <property type="match status" value="1"/>
</dbReference>
<evidence type="ECO:0000313" key="13">
    <source>
        <dbReference type="EMBL" id="KAK4594281.1"/>
    </source>
</evidence>
<feature type="domain" description="BED-type" evidence="12">
    <location>
        <begin position="36"/>
        <end position="88"/>
    </location>
</feature>
<comment type="caution">
    <text evidence="13">The sequence shown here is derived from an EMBL/GenBank/DDBJ whole genome shotgun (WGS) entry which is preliminary data.</text>
</comment>
<keyword evidence="7" id="KW-0238">DNA-binding</keyword>
<keyword evidence="9" id="KW-0539">Nucleus</keyword>
<feature type="compositionally biased region" description="Polar residues" evidence="11">
    <location>
        <begin position="1"/>
        <end position="12"/>
    </location>
</feature>
<evidence type="ECO:0000256" key="2">
    <source>
        <dbReference type="ARBA" id="ARBA00011738"/>
    </source>
</evidence>
<dbReference type="EMBL" id="JAXUIC010000004">
    <property type="protein sequence ID" value="KAK4594281.1"/>
    <property type="molecule type" value="Genomic_DNA"/>
</dbReference>
<feature type="compositionally biased region" description="Acidic residues" evidence="11">
    <location>
        <begin position="461"/>
        <end position="475"/>
    </location>
</feature>
<name>A0AAN7J1Q7_QUERU</name>
<dbReference type="GO" id="GO:0046983">
    <property type="term" value="F:protein dimerization activity"/>
    <property type="evidence" value="ECO:0007669"/>
    <property type="project" value="InterPro"/>
</dbReference>
<dbReference type="InterPro" id="IPR012337">
    <property type="entry name" value="RNaseH-like_sf"/>
</dbReference>
<dbReference type="InterPro" id="IPR052035">
    <property type="entry name" value="ZnF_BED_domain_contain"/>
</dbReference>
<keyword evidence="6" id="KW-0805">Transcription regulation</keyword>
<keyword evidence="4 10" id="KW-0863">Zinc-finger</keyword>
<evidence type="ECO:0000256" key="7">
    <source>
        <dbReference type="ARBA" id="ARBA00023125"/>
    </source>
</evidence>
<dbReference type="SUPFAM" id="SSF57667">
    <property type="entry name" value="beta-beta-alpha zinc fingers"/>
    <property type="match status" value="1"/>
</dbReference>
<dbReference type="Pfam" id="PF05699">
    <property type="entry name" value="Dimer_Tnp_hAT"/>
    <property type="match status" value="1"/>
</dbReference>
<dbReference type="SMART" id="SM00614">
    <property type="entry name" value="ZnF_BED"/>
    <property type="match status" value="1"/>
</dbReference>
<evidence type="ECO:0000256" key="5">
    <source>
        <dbReference type="ARBA" id="ARBA00022833"/>
    </source>
</evidence>
<dbReference type="InterPro" id="IPR036236">
    <property type="entry name" value="Znf_C2H2_sf"/>
</dbReference>
<evidence type="ECO:0000256" key="11">
    <source>
        <dbReference type="SAM" id="MobiDB-lite"/>
    </source>
</evidence>
<evidence type="ECO:0000256" key="4">
    <source>
        <dbReference type="ARBA" id="ARBA00022771"/>
    </source>
</evidence>
<comment type="subunit">
    <text evidence="2">Homodimer.</text>
</comment>
<feature type="region of interest" description="Disordered" evidence="11">
    <location>
        <begin position="1"/>
        <end position="32"/>
    </location>
</feature>
<organism evidence="13 14">
    <name type="scientific">Quercus rubra</name>
    <name type="common">Northern red oak</name>
    <name type="synonym">Quercus borealis</name>
    <dbReference type="NCBI Taxonomy" id="3512"/>
    <lineage>
        <taxon>Eukaryota</taxon>
        <taxon>Viridiplantae</taxon>
        <taxon>Streptophyta</taxon>
        <taxon>Embryophyta</taxon>
        <taxon>Tracheophyta</taxon>
        <taxon>Spermatophyta</taxon>
        <taxon>Magnoliopsida</taxon>
        <taxon>eudicotyledons</taxon>
        <taxon>Gunneridae</taxon>
        <taxon>Pentapetalae</taxon>
        <taxon>rosids</taxon>
        <taxon>fabids</taxon>
        <taxon>Fagales</taxon>
        <taxon>Fagaceae</taxon>
        <taxon>Quercus</taxon>
    </lineage>
</organism>
<dbReference type="GO" id="GO:0003677">
    <property type="term" value="F:DNA binding"/>
    <property type="evidence" value="ECO:0007669"/>
    <property type="project" value="UniProtKB-KW"/>
</dbReference>
<dbReference type="InterPro" id="IPR008906">
    <property type="entry name" value="HATC_C_dom"/>
</dbReference>
<dbReference type="AlphaFoldDB" id="A0AAN7J1Q7"/>
<evidence type="ECO:0000256" key="8">
    <source>
        <dbReference type="ARBA" id="ARBA00023163"/>
    </source>
</evidence>
<evidence type="ECO:0000256" key="3">
    <source>
        <dbReference type="ARBA" id="ARBA00022723"/>
    </source>
</evidence>
<evidence type="ECO:0000259" key="12">
    <source>
        <dbReference type="PROSITE" id="PS50808"/>
    </source>
</evidence>
<evidence type="ECO:0000256" key="10">
    <source>
        <dbReference type="PROSITE-ProRule" id="PRU00027"/>
    </source>
</evidence>
<comment type="subcellular location">
    <subcellularLocation>
        <location evidence="1">Nucleus</location>
    </subcellularLocation>
</comment>
<dbReference type="PANTHER" id="PTHR46481:SF6">
    <property type="entry name" value="ZINC FINGER BED DOMAIN-CONTAINING PROTEIN RICESLEEPER 2-LIKE"/>
    <property type="match status" value="1"/>
</dbReference>
<evidence type="ECO:0000256" key="1">
    <source>
        <dbReference type="ARBA" id="ARBA00004123"/>
    </source>
</evidence>
<accession>A0AAN7J1Q7</accession>
<sequence length="586" mass="67515">MDTSTNPSPSLRVNSKSKFKKPKRVSGKKKKEKVKLHTSTVWTEFVKLPIDEEGLSKVTCQWCGKMFLADTHHGTSNLHHHLLKCLKRKEGKQDGEEEGKFREMLAKAIIKHNLPFSFVKYEGIRKIFNYLNSKVKHISRNTSKADVLKLYKNEKDDVKNKLKSILGRICLTSNLWTSITSEGYICLTAHYVDENWKLKNIILNFCHMPPPHMGTLLSEKILNFLEKWDNASNNDNCQDFIKQKLNEGGLLLCDGIFFRVRCEGLKVIDDLSRMCRFDEYAKIVDVCTRWNATYDMIDRAIRNRFVLNRLIEKDANFKHCLSGDEWNRVERITQFLKPFNDITTLFSGTDYPIANLYFQGSQDSFISNMAEYIKVKFDKYWDCYSVVLACAIVLDPRYKLDYVDYIFKKIELIEHIAEIKVESIETTLYKLFPKYERIKPMATTNVSSCVGSSSHTSGTVDDSDDDEDKEDDEFDHYESGHGTKTKKSQLDLYLEESGLDKKHNSKLEVLSCIPITTVSSKSSFSTRKKILTPYQSCLLPENVEATLCTKSWLYGFEDEDANEIGQLELQFASMNICSAESATNVE</sequence>
<reference evidence="13 14" key="1">
    <citation type="journal article" date="2023" name="G3 (Bethesda)">
        <title>A haplotype-resolved chromosome-scale genome for Quercus rubra L. provides insights into the genetics of adaptive traits for red oak species.</title>
        <authorList>
            <person name="Kapoor B."/>
            <person name="Jenkins J."/>
            <person name="Schmutz J."/>
            <person name="Zhebentyayeva T."/>
            <person name="Kuelheim C."/>
            <person name="Coggeshall M."/>
            <person name="Heim C."/>
            <person name="Lasky J.R."/>
            <person name="Leites L."/>
            <person name="Islam-Faridi N."/>
            <person name="Romero-Severson J."/>
            <person name="DeLeo V.L."/>
            <person name="Lucas S.M."/>
            <person name="Lazic D."/>
            <person name="Gailing O."/>
            <person name="Carlson J."/>
            <person name="Staton M."/>
        </authorList>
    </citation>
    <scope>NUCLEOTIDE SEQUENCE [LARGE SCALE GENOMIC DNA]</scope>
    <source>
        <strain evidence="13">Pseudo-F2</strain>
    </source>
</reference>
<gene>
    <name evidence="13" type="ORF">RGQ29_018104</name>
</gene>
<dbReference type="InterPro" id="IPR003656">
    <property type="entry name" value="Znf_BED"/>
</dbReference>
<dbReference type="GO" id="GO:0005634">
    <property type="term" value="C:nucleus"/>
    <property type="evidence" value="ECO:0007669"/>
    <property type="project" value="UniProtKB-SubCell"/>
</dbReference>